<dbReference type="Proteomes" id="UP001167796">
    <property type="component" value="Unassembled WGS sequence"/>
</dbReference>
<evidence type="ECO:0000313" key="1">
    <source>
        <dbReference type="EMBL" id="MDO7844898.1"/>
    </source>
</evidence>
<protein>
    <submittedName>
        <fullName evidence="1">Uncharacterized protein</fullName>
    </submittedName>
</protein>
<reference evidence="1" key="1">
    <citation type="submission" date="2023-07" db="EMBL/GenBank/DDBJ databases">
        <authorList>
            <person name="Kim M.K."/>
        </authorList>
    </citation>
    <scope>NUCLEOTIDE SEQUENCE</scope>
    <source>
        <strain evidence="1">M29</strain>
    </source>
</reference>
<comment type="caution">
    <text evidence="1">The sequence shown here is derived from an EMBL/GenBank/DDBJ whole genome shotgun (WGS) entry which is preliminary data.</text>
</comment>
<gene>
    <name evidence="1" type="ORF">Q5H92_00905</name>
</gene>
<dbReference type="RefSeq" id="WP_305009574.1">
    <property type="nucleotide sequence ID" value="NZ_JAUQSX010000001.1"/>
</dbReference>
<name>A0ABT9A4Y6_9BACT</name>
<evidence type="ECO:0000313" key="2">
    <source>
        <dbReference type="Proteomes" id="UP001167796"/>
    </source>
</evidence>
<organism evidence="1 2">
    <name type="scientific">Hymenobacter mellowenesis</name>
    <dbReference type="NCBI Taxonomy" id="3063995"/>
    <lineage>
        <taxon>Bacteria</taxon>
        <taxon>Pseudomonadati</taxon>
        <taxon>Bacteroidota</taxon>
        <taxon>Cytophagia</taxon>
        <taxon>Cytophagales</taxon>
        <taxon>Hymenobacteraceae</taxon>
        <taxon>Hymenobacter</taxon>
    </lineage>
</organism>
<dbReference type="EMBL" id="JAUQSX010000001">
    <property type="protein sequence ID" value="MDO7844898.1"/>
    <property type="molecule type" value="Genomic_DNA"/>
</dbReference>
<accession>A0ABT9A4Y6</accession>
<keyword evidence="2" id="KW-1185">Reference proteome</keyword>
<proteinExistence type="predicted"/>
<sequence length="200" mass="22322">MQYRVVPAADMPGYGVGADTVLGKLLVMMELDERQHLLYPIGPLAGDWIDVRLEQVGELNLKEADIVVDTVRLEGSLKAALRVSAQGHQGFWGGSVDTRCMQLLDVSVPPTLLLKVENVNLDASYGRTDQTTYDDDARGLEAREQNVKFRDGVVLISAPYQRTTEGHRRERVSVIHPLPRTMLPAGRYQYREGHLVRVGK</sequence>